<evidence type="ECO:0000256" key="1">
    <source>
        <dbReference type="ARBA" id="ARBA00004496"/>
    </source>
</evidence>
<dbReference type="GO" id="GO:0004826">
    <property type="term" value="F:phenylalanine-tRNA ligase activity"/>
    <property type="evidence" value="ECO:0007669"/>
    <property type="project" value="UniProtKB-EC"/>
</dbReference>
<dbReference type="InterPro" id="IPR006195">
    <property type="entry name" value="aa-tRNA-synth_II"/>
</dbReference>
<evidence type="ECO:0000256" key="8">
    <source>
        <dbReference type="ARBA" id="ARBA00022840"/>
    </source>
</evidence>
<reference evidence="13" key="2">
    <citation type="journal article" date="2014" name="ISME J.">
        <title>Microbial stratification in low pH oxic and suboxic macroscopic growths along an acid mine drainage.</title>
        <authorList>
            <person name="Mendez-Garcia C."/>
            <person name="Mesa V."/>
            <person name="Sprenger R.R."/>
            <person name="Richter M."/>
            <person name="Diez M.S."/>
            <person name="Solano J."/>
            <person name="Bargiela R."/>
            <person name="Golyshina O.V."/>
            <person name="Manteca A."/>
            <person name="Ramos J.L."/>
            <person name="Gallego J.R."/>
            <person name="Llorente I."/>
            <person name="Martins Dos Santos V.A."/>
            <person name="Jensen O.N."/>
            <person name="Pelaez A.I."/>
            <person name="Sanchez J."/>
            <person name="Ferrer M."/>
        </authorList>
    </citation>
    <scope>NUCLEOTIDE SEQUENCE</scope>
</reference>
<proteinExistence type="inferred from homology"/>
<dbReference type="GO" id="GO:0005737">
    <property type="term" value="C:cytoplasm"/>
    <property type="evidence" value="ECO:0007669"/>
    <property type="project" value="UniProtKB-SubCell"/>
</dbReference>
<comment type="similarity">
    <text evidence="2">Belongs to the class-II aminoacyl-tRNA synthetase family. Phe-tRNA synthetase alpha subunit type 2 subfamily.</text>
</comment>
<keyword evidence="6" id="KW-0479">Metal-binding</keyword>
<dbReference type="GO" id="GO:0005524">
    <property type="term" value="F:ATP binding"/>
    <property type="evidence" value="ECO:0007669"/>
    <property type="project" value="UniProtKB-KW"/>
</dbReference>
<dbReference type="EMBL" id="AUZX01012683">
    <property type="protein sequence ID" value="EQD38067.1"/>
    <property type="molecule type" value="Genomic_DNA"/>
</dbReference>
<dbReference type="InterPro" id="IPR002319">
    <property type="entry name" value="Phenylalanyl-tRNA_Synthase"/>
</dbReference>
<comment type="caution">
    <text evidence="13">The sequence shown here is derived from an EMBL/GenBank/DDBJ whole genome shotgun (WGS) entry which is preliminary data.</text>
</comment>
<evidence type="ECO:0000313" key="13">
    <source>
        <dbReference type="EMBL" id="EQD38067.1"/>
    </source>
</evidence>
<keyword evidence="5" id="KW-0436">Ligase</keyword>
<evidence type="ECO:0000256" key="5">
    <source>
        <dbReference type="ARBA" id="ARBA00022598"/>
    </source>
</evidence>
<evidence type="ECO:0000256" key="2">
    <source>
        <dbReference type="ARBA" id="ARBA00006703"/>
    </source>
</evidence>
<keyword evidence="8" id="KW-0067">ATP-binding</keyword>
<dbReference type="EC" id="6.1.1.20" evidence="3"/>
<evidence type="ECO:0000256" key="10">
    <source>
        <dbReference type="ARBA" id="ARBA00022917"/>
    </source>
</evidence>
<dbReference type="AlphaFoldDB" id="T0Z1H8"/>
<evidence type="ECO:0000256" key="3">
    <source>
        <dbReference type="ARBA" id="ARBA00012814"/>
    </source>
</evidence>
<feature type="non-terminal residue" evidence="13">
    <location>
        <position position="1"/>
    </location>
</feature>
<name>T0Z1H8_9ZZZZ</name>
<dbReference type="Pfam" id="PF01409">
    <property type="entry name" value="tRNA-synt_2d"/>
    <property type="match status" value="1"/>
</dbReference>
<evidence type="ECO:0000256" key="6">
    <source>
        <dbReference type="ARBA" id="ARBA00022723"/>
    </source>
</evidence>
<dbReference type="GO" id="GO:0046872">
    <property type="term" value="F:metal ion binding"/>
    <property type="evidence" value="ECO:0007669"/>
    <property type="project" value="UniProtKB-KW"/>
</dbReference>
<comment type="subcellular location">
    <subcellularLocation>
        <location evidence="1">Cytoplasm</location>
    </subcellularLocation>
</comment>
<feature type="domain" description="Aminoacyl-transfer RNA synthetases class-II family profile" evidence="12">
    <location>
        <begin position="133"/>
        <end position="270"/>
    </location>
</feature>
<evidence type="ECO:0000256" key="4">
    <source>
        <dbReference type="ARBA" id="ARBA00022490"/>
    </source>
</evidence>
<keyword evidence="10" id="KW-0648">Protein biosynthesis</keyword>
<keyword evidence="11 13" id="KW-0030">Aminoacyl-tRNA synthetase</keyword>
<organism evidence="13">
    <name type="scientific">mine drainage metagenome</name>
    <dbReference type="NCBI Taxonomy" id="410659"/>
    <lineage>
        <taxon>unclassified sequences</taxon>
        <taxon>metagenomes</taxon>
        <taxon>ecological metagenomes</taxon>
    </lineage>
</organism>
<keyword evidence="7" id="KW-0547">Nucleotide-binding</keyword>
<dbReference type="GO" id="GO:0006432">
    <property type="term" value="P:phenylalanyl-tRNA aminoacylation"/>
    <property type="evidence" value="ECO:0007669"/>
    <property type="project" value="InterPro"/>
</dbReference>
<dbReference type="PANTHER" id="PTHR11538">
    <property type="entry name" value="PHENYLALANYL-TRNA SYNTHETASE"/>
    <property type="match status" value="1"/>
</dbReference>
<sequence length="273" mass="30781">SPPHRLSPRPHPYAAWLEEFEEILVGLGFQQSEGPLLETEFWNADVLFMPQDHPARSIHDALSVEGAPEIPPPEPLWERVAAAHEGRPLPGHTGSLSRGWSDRYDPAVARRPVLRSQTTAVSARFLAAGPRPPFRMFSIDRNFRREEVDARHHLEFTQCEGVLGEEDVSIRHVVGMFRELADAIGVRELKLRPSYFPFTEPSIEGYVRHPRLGWIEVFPGGLLRPEVLVPLGVETPVAAWGIGIARLAMVALGINDIRELYDDDYDRLRGGRR</sequence>
<reference evidence="13" key="1">
    <citation type="submission" date="2013-08" db="EMBL/GenBank/DDBJ databases">
        <authorList>
            <person name="Mendez C."/>
            <person name="Richter M."/>
            <person name="Ferrer M."/>
            <person name="Sanchez J."/>
        </authorList>
    </citation>
    <scope>NUCLEOTIDE SEQUENCE</scope>
</reference>
<protein>
    <recommendedName>
        <fullName evidence="3">phenylalanine--tRNA ligase</fullName>
        <ecNumber evidence="3">6.1.1.20</ecNumber>
    </recommendedName>
</protein>
<dbReference type="InterPro" id="IPR045864">
    <property type="entry name" value="aa-tRNA-synth_II/BPL/LPL"/>
</dbReference>
<dbReference type="Gene3D" id="3.30.930.10">
    <property type="entry name" value="Bira Bifunctional Protein, Domain 2"/>
    <property type="match status" value="1"/>
</dbReference>
<evidence type="ECO:0000259" key="12">
    <source>
        <dbReference type="PROSITE" id="PS50862"/>
    </source>
</evidence>
<keyword evidence="9" id="KW-0460">Magnesium</keyword>
<dbReference type="InterPro" id="IPR004529">
    <property type="entry name" value="Phe-tRNA-synth_IIc_asu"/>
</dbReference>
<dbReference type="GO" id="GO:0000049">
    <property type="term" value="F:tRNA binding"/>
    <property type="evidence" value="ECO:0007669"/>
    <property type="project" value="InterPro"/>
</dbReference>
<dbReference type="NCBIfam" id="TIGR00468">
    <property type="entry name" value="pheS"/>
    <property type="match status" value="1"/>
</dbReference>
<gene>
    <name evidence="13" type="ORF">B1A_17245</name>
</gene>
<dbReference type="NCBIfam" id="NF003210">
    <property type="entry name" value="PRK04172.1"/>
    <property type="match status" value="1"/>
</dbReference>
<evidence type="ECO:0000256" key="11">
    <source>
        <dbReference type="ARBA" id="ARBA00023146"/>
    </source>
</evidence>
<evidence type="ECO:0000256" key="9">
    <source>
        <dbReference type="ARBA" id="ARBA00022842"/>
    </source>
</evidence>
<evidence type="ECO:0000256" key="7">
    <source>
        <dbReference type="ARBA" id="ARBA00022741"/>
    </source>
</evidence>
<dbReference type="PANTHER" id="PTHR11538:SF40">
    <property type="entry name" value="PHENYLALANINE--TRNA LIGASE ALPHA SUBUNIT"/>
    <property type="match status" value="1"/>
</dbReference>
<dbReference type="PROSITE" id="PS50862">
    <property type="entry name" value="AA_TRNA_LIGASE_II"/>
    <property type="match status" value="1"/>
</dbReference>
<dbReference type="SUPFAM" id="SSF55681">
    <property type="entry name" value="Class II aaRS and biotin synthetases"/>
    <property type="match status" value="1"/>
</dbReference>
<accession>T0Z1H8</accession>
<keyword evidence="4" id="KW-0963">Cytoplasm</keyword>